<evidence type="ECO:0008006" key="4">
    <source>
        <dbReference type="Google" id="ProtNLM"/>
    </source>
</evidence>
<dbReference type="InterPro" id="IPR025449">
    <property type="entry name" value="JetB"/>
</dbReference>
<dbReference type="Pfam" id="PF13835">
    <property type="entry name" value="DUF4194"/>
    <property type="match status" value="1"/>
</dbReference>
<dbReference type="STRING" id="202956.BJN41_06420"/>
<comment type="caution">
    <text evidence="2">The sequence shown here is derived from an EMBL/GenBank/DDBJ whole genome shotgun (WGS) entry which is preliminary data.</text>
</comment>
<dbReference type="RefSeq" id="WP_070155920.1">
    <property type="nucleotide sequence ID" value="NZ_AP031566.1"/>
</dbReference>
<feature type="compositionally biased region" description="Polar residues" evidence="1">
    <location>
        <begin position="20"/>
        <end position="42"/>
    </location>
</feature>
<dbReference type="AlphaFoldDB" id="A0A1E8DYJ3"/>
<evidence type="ECO:0000313" key="3">
    <source>
        <dbReference type="Proteomes" id="UP000186931"/>
    </source>
</evidence>
<gene>
    <name evidence="2" type="ORF">BJN41_06420</name>
</gene>
<protein>
    <recommendedName>
        <fullName evidence="4">DUF4194 domain-containing protein</fullName>
    </recommendedName>
</protein>
<accession>A0A1E8DYJ3</accession>
<feature type="compositionally biased region" description="Basic and acidic residues" evidence="1">
    <location>
        <begin position="46"/>
        <end position="65"/>
    </location>
</feature>
<feature type="compositionally biased region" description="Basic and acidic residues" evidence="1">
    <location>
        <begin position="7"/>
        <end position="18"/>
    </location>
</feature>
<reference evidence="2 3" key="1">
    <citation type="submission" date="2016-10" db="EMBL/GenBank/DDBJ databases">
        <title>Genome of airborne Acinetobacter sp. 5-2Ac02 in the hospital environment: Species near to Acinetobacter towneri.</title>
        <authorList>
            <person name="Barbosa B."/>
            <person name="Fernandez-Garcia L."/>
            <person name="Gato E."/>
            <person name="Leao R."/>
            <person name="Albano R."/>
            <person name="Fernandez B."/>
            <person name="Fernandez-Cuenca F."/>
            <person name="Marques E."/>
            <person name="Tomas M."/>
        </authorList>
    </citation>
    <scope>NUCLEOTIDE SEQUENCE [LARGE SCALE GENOMIC DNA]</scope>
    <source>
        <strain evidence="2 3">5-2Ac02</strain>
    </source>
</reference>
<dbReference type="EMBL" id="MKQS01000049">
    <property type="protein sequence ID" value="OFE42471.1"/>
    <property type="molecule type" value="Genomic_DNA"/>
</dbReference>
<name>A0A1E8DYJ3_9GAMM</name>
<evidence type="ECO:0000313" key="2">
    <source>
        <dbReference type="EMBL" id="OFE42471.1"/>
    </source>
</evidence>
<evidence type="ECO:0000256" key="1">
    <source>
        <dbReference type="SAM" id="MobiDB-lite"/>
    </source>
</evidence>
<proteinExistence type="predicted"/>
<organism evidence="2 3">
    <name type="scientific">Acinetobacter towneri</name>
    <dbReference type="NCBI Taxonomy" id="202956"/>
    <lineage>
        <taxon>Bacteria</taxon>
        <taxon>Pseudomonadati</taxon>
        <taxon>Pseudomonadota</taxon>
        <taxon>Gammaproteobacteria</taxon>
        <taxon>Moraxellales</taxon>
        <taxon>Moraxellaceae</taxon>
        <taxon>Acinetobacter</taxon>
    </lineage>
</organism>
<sequence>MQSENKIQQHDNFFEMVRRPSSNSEKNIEIQANQPVEDSFPTTGAEEQHADNQTEMEHAQDRDTDALMPHAARRVLVYLMRQGVILAAENLKLFDLLCRYEAEIRRHLAEVYIQLVLDAKQGVAYIINLESIEDEQEDENQPLDDFPVLIRKRTLTVYDTLILLILRKYYQERETAGEQKIIIDVERIQSSLIPFIPLTNHDSKDRKKLNAALEKFIEKKVLTGLRGEEGRYEITPIIRYVVNAEFLQSLLSEYQQLAAKAKLQQSEQEYGESSCKK</sequence>
<dbReference type="Proteomes" id="UP000186931">
    <property type="component" value="Unassembled WGS sequence"/>
</dbReference>
<dbReference type="eggNOG" id="ENOG502Z8JM">
    <property type="taxonomic scope" value="Bacteria"/>
</dbReference>
<feature type="region of interest" description="Disordered" evidence="1">
    <location>
        <begin position="1"/>
        <end position="65"/>
    </location>
</feature>